<dbReference type="EMBL" id="DXDC01000056">
    <property type="protein sequence ID" value="HIY65049.1"/>
    <property type="molecule type" value="Genomic_DNA"/>
</dbReference>
<dbReference type="SUPFAM" id="SSF52518">
    <property type="entry name" value="Thiamin diphosphate-binding fold (THDP-binding)"/>
    <property type="match status" value="2"/>
</dbReference>
<accession>A0A9D1YSL1</accession>
<dbReference type="InterPro" id="IPR000399">
    <property type="entry name" value="TPP-bd_CS"/>
</dbReference>
<gene>
    <name evidence="10" type="ORF">H9830_02070</name>
</gene>
<dbReference type="GO" id="GO:0003984">
    <property type="term" value="F:acetolactate synthase activity"/>
    <property type="evidence" value="ECO:0007669"/>
    <property type="project" value="TreeGrafter"/>
</dbReference>
<dbReference type="GO" id="GO:0009097">
    <property type="term" value="P:isoleucine biosynthetic process"/>
    <property type="evidence" value="ECO:0007669"/>
    <property type="project" value="TreeGrafter"/>
</dbReference>
<reference evidence="10" key="2">
    <citation type="submission" date="2021-04" db="EMBL/GenBank/DDBJ databases">
        <authorList>
            <person name="Gilroy R."/>
        </authorList>
    </citation>
    <scope>NUCLEOTIDE SEQUENCE</scope>
    <source>
        <strain evidence="10">ChiGjej1B1-98</strain>
    </source>
</reference>
<evidence type="ECO:0000256" key="2">
    <source>
        <dbReference type="ARBA" id="ARBA00001964"/>
    </source>
</evidence>
<dbReference type="GO" id="GO:0030976">
    <property type="term" value="F:thiamine pyrophosphate binding"/>
    <property type="evidence" value="ECO:0007669"/>
    <property type="project" value="InterPro"/>
</dbReference>
<organism evidence="10 11">
    <name type="scientific">Candidatus Agrococcus pullicola</name>
    <dbReference type="NCBI Taxonomy" id="2838429"/>
    <lineage>
        <taxon>Bacteria</taxon>
        <taxon>Bacillati</taxon>
        <taxon>Actinomycetota</taxon>
        <taxon>Actinomycetes</taxon>
        <taxon>Micrococcales</taxon>
        <taxon>Microbacteriaceae</taxon>
        <taxon>Agrococcus</taxon>
    </lineage>
</organism>
<dbReference type="InterPro" id="IPR045229">
    <property type="entry name" value="TPP_enz"/>
</dbReference>
<comment type="caution">
    <text evidence="10">The sequence shown here is derived from an EMBL/GenBank/DDBJ whole genome shotgun (WGS) entry which is preliminary data.</text>
</comment>
<dbReference type="CDD" id="cd00568">
    <property type="entry name" value="TPP_enzymes"/>
    <property type="match status" value="1"/>
</dbReference>
<dbReference type="PANTHER" id="PTHR18968:SF166">
    <property type="entry name" value="2-HYDROXYACYL-COA LYASE 2"/>
    <property type="match status" value="1"/>
</dbReference>
<name>A0A9D1YSL1_9MICO</name>
<evidence type="ECO:0000256" key="5">
    <source>
        <dbReference type="ARBA" id="ARBA00023052"/>
    </source>
</evidence>
<dbReference type="Pfam" id="PF02776">
    <property type="entry name" value="TPP_enzyme_N"/>
    <property type="match status" value="1"/>
</dbReference>
<dbReference type="GO" id="GO:0050660">
    <property type="term" value="F:flavin adenine dinucleotide binding"/>
    <property type="evidence" value="ECO:0007669"/>
    <property type="project" value="TreeGrafter"/>
</dbReference>
<comment type="cofactor">
    <cofactor evidence="2">
        <name>thiamine diphosphate</name>
        <dbReference type="ChEBI" id="CHEBI:58937"/>
    </cofactor>
</comment>
<dbReference type="Pfam" id="PF00205">
    <property type="entry name" value="TPP_enzyme_M"/>
    <property type="match status" value="1"/>
</dbReference>
<evidence type="ECO:0000256" key="3">
    <source>
        <dbReference type="ARBA" id="ARBA00007812"/>
    </source>
</evidence>
<evidence type="ECO:0000313" key="11">
    <source>
        <dbReference type="Proteomes" id="UP000824005"/>
    </source>
</evidence>
<evidence type="ECO:0008006" key="12">
    <source>
        <dbReference type="Google" id="ProtNLM"/>
    </source>
</evidence>
<dbReference type="GO" id="GO:0009099">
    <property type="term" value="P:L-valine biosynthetic process"/>
    <property type="evidence" value="ECO:0007669"/>
    <property type="project" value="TreeGrafter"/>
</dbReference>
<protein>
    <recommendedName>
        <fullName evidence="12">Acetolactate synthase catalytic subunit</fullName>
    </recommendedName>
</protein>
<dbReference type="GO" id="GO:0000287">
    <property type="term" value="F:magnesium ion binding"/>
    <property type="evidence" value="ECO:0007669"/>
    <property type="project" value="InterPro"/>
</dbReference>
<proteinExistence type="inferred from homology"/>
<dbReference type="Gene3D" id="3.40.50.970">
    <property type="match status" value="2"/>
</dbReference>
<evidence type="ECO:0000313" key="10">
    <source>
        <dbReference type="EMBL" id="HIY65049.1"/>
    </source>
</evidence>
<dbReference type="InterPro" id="IPR029035">
    <property type="entry name" value="DHS-like_NAD/FAD-binding_dom"/>
</dbReference>
<dbReference type="Proteomes" id="UP000824005">
    <property type="component" value="Unassembled WGS sequence"/>
</dbReference>
<dbReference type="SUPFAM" id="SSF52467">
    <property type="entry name" value="DHS-like NAD/FAD-binding domain"/>
    <property type="match status" value="1"/>
</dbReference>
<dbReference type="PROSITE" id="PS00187">
    <property type="entry name" value="TPP_ENZYMES"/>
    <property type="match status" value="1"/>
</dbReference>
<evidence type="ECO:0000256" key="4">
    <source>
        <dbReference type="ARBA" id="ARBA00022723"/>
    </source>
</evidence>
<evidence type="ECO:0000256" key="6">
    <source>
        <dbReference type="RuleBase" id="RU362132"/>
    </source>
</evidence>
<evidence type="ECO:0000259" key="8">
    <source>
        <dbReference type="Pfam" id="PF02775"/>
    </source>
</evidence>
<dbReference type="InterPro" id="IPR029061">
    <property type="entry name" value="THDP-binding"/>
</dbReference>
<reference evidence="10" key="1">
    <citation type="journal article" date="2021" name="PeerJ">
        <title>Extensive microbial diversity within the chicken gut microbiome revealed by metagenomics and culture.</title>
        <authorList>
            <person name="Gilroy R."/>
            <person name="Ravi A."/>
            <person name="Getino M."/>
            <person name="Pursley I."/>
            <person name="Horton D.L."/>
            <person name="Alikhan N.F."/>
            <person name="Baker D."/>
            <person name="Gharbi K."/>
            <person name="Hall N."/>
            <person name="Watson M."/>
            <person name="Adriaenssens E.M."/>
            <person name="Foster-Nyarko E."/>
            <person name="Jarju S."/>
            <person name="Secka A."/>
            <person name="Antonio M."/>
            <person name="Oren A."/>
            <person name="Chaudhuri R.R."/>
            <person name="La Ragione R."/>
            <person name="Hildebrand F."/>
            <person name="Pallen M.J."/>
        </authorList>
    </citation>
    <scope>NUCLEOTIDE SEQUENCE</scope>
    <source>
        <strain evidence="10">ChiGjej1B1-98</strain>
    </source>
</reference>
<evidence type="ECO:0000259" key="9">
    <source>
        <dbReference type="Pfam" id="PF02776"/>
    </source>
</evidence>
<dbReference type="InterPro" id="IPR012001">
    <property type="entry name" value="Thiamin_PyroP_enz_TPP-bd_dom"/>
</dbReference>
<feature type="domain" description="Thiamine pyrophosphate enzyme N-terminal TPP-binding" evidence="9">
    <location>
        <begin position="4"/>
        <end position="116"/>
    </location>
</feature>
<dbReference type="CDD" id="cd07035">
    <property type="entry name" value="TPP_PYR_POX_like"/>
    <property type="match status" value="1"/>
</dbReference>
<evidence type="ECO:0000259" key="7">
    <source>
        <dbReference type="Pfam" id="PF00205"/>
    </source>
</evidence>
<dbReference type="PANTHER" id="PTHR18968">
    <property type="entry name" value="THIAMINE PYROPHOSPHATE ENZYMES"/>
    <property type="match status" value="1"/>
</dbReference>
<feature type="domain" description="Thiamine pyrophosphate enzyme central" evidence="7">
    <location>
        <begin position="192"/>
        <end position="331"/>
    </location>
</feature>
<dbReference type="Gene3D" id="3.40.50.1220">
    <property type="entry name" value="TPP-binding domain"/>
    <property type="match status" value="1"/>
</dbReference>
<feature type="domain" description="Thiamine pyrophosphate enzyme TPP-binding" evidence="8">
    <location>
        <begin position="402"/>
        <end position="546"/>
    </location>
</feature>
<dbReference type="InterPro" id="IPR011766">
    <property type="entry name" value="TPP_enzyme_TPP-bd"/>
</dbReference>
<sequence>MSETVAQVIARSLHRHGVRTILAQSNPTELLLAAEGIGMRQILYRTENAGGAMADGFARVSGQIAVVAAQNGPAATLLVAPMAEALSASIPMLALVQEVPSKNRDRNAFQEIDHFALFDGVSKWTRRIDDPSRVEDNIDLALTAATSGRPGPVVLLLPRDVLGMTAIPARFPRTRQLGSYPLDRPRPDSESVQTAAVLLAQAKSPLIVAGGGVVASGASAALADLAEVAHIPVVTTNMGKGAFDESAPLSLGVAANITGERGPAHFHLPLINQADVVLLVGTRTNENGTEGWSLTSPDATYIHIDVDPIEVGRTYESIRLLGDARAALTDLAAVLGSLDLDVRRSQGDKLRATIAEGRRRHHETTAALRASENIPVAPERLFAELGRLLRPDDIVVADASYSSFWVSSTLAATARGPRFVLPRGIAGLGWGLPMALGAKLAAPERRVIAVVGDGGFAHVWAELETAVRERLPVVVVILNNAVLGAQRHAENAVFGSTTTGVAFAPVDHAAVAIAAGARGQVVERPADLAPAVAEALEAGETVVLDVLVDPDAFPPVRAWDAHLDRLNRPLPPSRPRAVALDEHSTE</sequence>
<comment type="cofactor">
    <cofactor evidence="1">
        <name>Mg(2+)</name>
        <dbReference type="ChEBI" id="CHEBI:18420"/>
    </cofactor>
</comment>
<keyword evidence="5 6" id="KW-0786">Thiamine pyrophosphate</keyword>
<comment type="similarity">
    <text evidence="3 6">Belongs to the TPP enzyme family.</text>
</comment>
<evidence type="ECO:0000256" key="1">
    <source>
        <dbReference type="ARBA" id="ARBA00001946"/>
    </source>
</evidence>
<dbReference type="NCBIfam" id="NF004772">
    <property type="entry name" value="PRK06112.1"/>
    <property type="match status" value="1"/>
</dbReference>
<keyword evidence="4" id="KW-0479">Metal-binding</keyword>
<dbReference type="AlphaFoldDB" id="A0A9D1YSL1"/>
<dbReference type="InterPro" id="IPR012000">
    <property type="entry name" value="Thiamin_PyroP_enz_cen_dom"/>
</dbReference>
<dbReference type="Pfam" id="PF02775">
    <property type="entry name" value="TPP_enzyme_C"/>
    <property type="match status" value="1"/>
</dbReference>
<dbReference type="GO" id="GO:0005948">
    <property type="term" value="C:acetolactate synthase complex"/>
    <property type="evidence" value="ECO:0007669"/>
    <property type="project" value="TreeGrafter"/>
</dbReference>